<dbReference type="AlphaFoldDB" id="A0AAV7PFV3"/>
<dbReference type="Gene3D" id="3.40.50.1110">
    <property type="entry name" value="SGNH hydrolase"/>
    <property type="match status" value="1"/>
</dbReference>
<evidence type="ECO:0000313" key="4">
    <source>
        <dbReference type="Proteomes" id="UP001066276"/>
    </source>
</evidence>
<organism evidence="3 4">
    <name type="scientific">Pleurodeles waltl</name>
    <name type="common">Iberian ribbed newt</name>
    <dbReference type="NCBI Taxonomy" id="8319"/>
    <lineage>
        <taxon>Eukaryota</taxon>
        <taxon>Metazoa</taxon>
        <taxon>Chordata</taxon>
        <taxon>Craniata</taxon>
        <taxon>Vertebrata</taxon>
        <taxon>Euteleostomi</taxon>
        <taxon>Amphibia</taxon>
        <taxon>Batrachia</taxon>
        <taxon>Caudata</taxon>
        <taxon>Salamandroidea</taxon>
        <taxon>Salamandridae</taxon>
        <taxon>Pleurodelinae</taxon>
        <taxon>Pleurodeles</taxon>
    </lineage>
</organism>
<feature type="region of interest" description="Disordered" evidence="1">
    <location>
        <begin position="22"/>
        <end position="67"/>
    </location>
</feature>
<feature type="chain" id="PRO_5043485081" evidence="2">
    <location>
        <begin position="24"/>
        <end position="264"/>
    </location>
</feature>
<keyword evidence="2" id="KW-0732">Signal</keyword>
<dbReference type="EMBL" id="JANPWB010000011">
    <property type="protein sequence ID" value="KAJ1125448.1"/>
    <property type="molecule type" value="Genomic_DNA"/>
</dbReference>
<name>A0AAV7PFV3_PLEWA</name>
<gene>
    <name evidence="3" type="ORF">NDU88_003880</name>
</gene>
<dbReference type="InterPro" id="IPR036514">
    <property type="entry name" value="SGNH_hydro_sf"/>
</dbReference>
<dbReference type="SUPFAM" id="SSF52266">
    <property type="entry name" value="SGNH hydrolase"/>
    <property type="match status" value="1"/>
</dbReference>
<feature type="signal peptide" evidence="2">
    <location>
        <begin position="1"/>
        <end position="23"/>
    </location>
</feature>
<keyword evidence="4" id="KW-1185">Reference proteome</keyword>
<dbReference type="Proteomes" id="UP001066276">
    <property type="component" value="Chromosome 7"/>
</dbReference>
<accession>A0AAV7PFV3</accession>
<comment type="caution">
    <text evidence="3">The sequence shown here is derived from an EMBL/GenBank/DDBJ whole genome shotgun (WGS) entry which is preliminary data.</text>
</comment>
<evidence type="ECO:0000256" key="1">
    <source>
        <dbReference type="SAM" id="MobiDB-lite"/>
    </source>
</evidence>
<evidence type="ECO:0000313" key="3">
    <source>
        <dbReference type="EMBL" id="KAJ1125448.1"/>
    </source>
</evidence>
<reference evidence="3" key="1">
    <citation type="journal article" date="2022" name="bioRxiv">
        <title>Sequencing and chromosome-scale assembly of the giantPleurodeles waltlgenome.</title>
        <authorList>
            <person name="Brown T."/>
            <person name="Elewa A."/>
            <person name="Iarovenko S."/>
            <person name="Subramanian E."/>
            <person name="Araus A.J."/>
            <person name="Petzold A."/>
            <person name="Susuki M."/>
            <person name="Suzuki K.-i.T."/>
            <person name="Hayashi T."/>
            <person name="Toyoda A."/>
            <person name="Oliveira C."/>
            <person name="Osipova E."/>
            <person name="Leigh N.D."/>
            <person name="Simon A."/>
            <person name="Yun M.H."/>
        </authorList>
    </citation>
    <scope>NUCLEOTIDE SEQUENCE</scope>
    <source>
        <strain evidence="3">20211129_DDA</strain>
        <tissue evidence="3">Liver</tissue>
    </source>
</reference>
<proteinExistence type="predicted"/>
<sequence>MADKRVKQALLLLQCHLLPSAPAASGTRPQISRGPRARHGRQQMALQRQCKGPNGTGEERGGGRGRAFSVGRTGRFCGACRIATEGTTARRGRKGMLRRFPVAAICPLLLGKRWRELNRSLEVAFFCHDDGRKVTAYQLLAVMRNEENDLVEKTGLDLMKSMKRDLEEIRSRWRGCHVVLTAFVPRWVWRGAKKPSAIERAKRKLNKEMRCYCVDRGFTFMEHKDLRFEDVEFFRGDGVHLSFMGMDLHLLHMKETLKAMLQEV</sequence>
<protein>
    <submittedName>
        <fullName evidence="3">Uncharacterized protein</fullName>
    </submittedName>
</protein>
<evidence type="ECO:0000256" key="2">
    <source>
        <dbReference type="SAM" id="SignalP"/>
    </source>
</evidence>